<evidence type="ECO:0000313" key="2">
    <source>
        <dbReference type="Proteomes" id="UP000053240"/>
    </source>
</evidence>
<dbReference type="Proteomes" id="UP000053240">
    <property type="component" value="Unassembled WGS sequence"/>
</dbReference>
<sequence>MKENIVMLHVSEKKFKDMCEVNPHWTCIDYGLVTPKLGLIESSVILLNGRERRAGQKSVQENLVIRSRCNPISDHNPNT</sequence>
<dbReference type="InParanoid" id="A0A194R518"/>
<gene>
    <name evidence="1" type="ORF">RR48_11591</name>
</gene>
<name>A0A194R518_PAPMA</name>
<accession>A0A194R518</accession>
<protein>
    <submittedName>
        <fullName evidence="1">Uncharacterized protein</fullName>
    </submittedName>
</protein>
<evidence type="ECO:0000313" key="1">
    <source>
        <dbReference type="EMBL" id="KPJ12335.1"/>
    </source>
</evidence>
<dbReference type="AlphaFoldDB" id="A0A194R518"/>
<keyword evidence="2" id="KW-1185">Reference proteome</keyword>
<dbReference type="EMBL" id="KQ460779">
    <property type="protein sequence ID" value="KPJ12335.1"/>
    <property type="molecule type" value="Genomic_DNA"/>
</dbReference>
<reference evidence="1 2" key="1">
    <citation type="journal article" date="2015" name="Nat. Commun.">
        <title>Outbred genome sequencing and CRISPR/Cas9 gene editing in butterflies.</title>
        <authorList>
            <person name="Li X."/>
            <person name="Fan D."/>
            <person name="Zhang W."/>
            <person name="Liu G."/>
            <person name="Zhang L."/>
            <person name="Zhao L."/>
            <person name="Fang X."/>
            <person name="Chen L."/>
            <person name="Dong Y."/>
            <person name="Chen Y."/>
            <person name="Ding Y."/>
            <person name="Zhao R."/>
            <person name="Feng M."/>
            <person name="Zhu Y."/>
            <person name="Feng Y."/>
            <person name="Jiang X."/>
            <person name="Zhu D."/>
            <person name="Xiang H."/>
            <person name="Feng X."/>
            <person name="Li S."/>
            <person name="Wang J."/>
            <person name="Zhang G."/>
            <person name="Kronforst M.R."/>
            <person name="Wang W."/>
        </authorList>
    </citation>
    <scope>NUCLEOTIDE SEQUENCE [LARGE SCALE GENOMIC DNA]</scope>
    <source>
        <strain evidence="1">Ya'a_city_454_Pm</strain>
        <tissue evidence="1">Whole body</tissue>
    </source>
</reference>
<proteinExistence type="predicted"/>
<organism evidence="1 2">
    <name type="scientific">Papilio machaon</name>
    <name type="common">Old World swallowtail butterfly</name>
    <dbReference type="NCBI Taxonomy" id="76193"/>
    <lineage>
        <taxon>Eukaryota</taxon>
        <taxon>Metazoa</taxon>
        <taxon>Ecdysozoa</taxon>
        <taxon>Arthropoda</taxon>
        <taxon>Hexapoda</taxon>
        <taxon>Insecta</taxon>
        <taxon>Pterygota</taxon>
        <taxon>Neoptera</taxon>
        <taxon>Endopterygota</taxon>
        <taxon>Lepidoptera</taxon>
        <taxon>Glossata</taxon>
        <taxon>Ditrysia</taxon>
        <taxon>Papilionoidea</taxon>
        <taxon>Papilionidae</taxon>
        <taxon>Papilioninae</taxon>
        <taxon>Papilio</taxon>
    </lineage>
</organism>